<sequence length="70" mass="8061">MVKKYCEILGCNQKTLAEKMALNPQTFAKWNERGEIPQSSLITLELLVENHKLKQQIQTLKAFSSLLKEL</sequence>
<dbReference type="InterPro" id="IPR010744">
    <property type="entry name" value="Phage_CI_N"/>
</dbReference>
<dbReference type="RefSeq" id="WP_115026894.1">
    <property type="nucleotide sequence ID" value="NZ_UGHZ01000004.1"/>
</dbReference>
<dbReference type="Proteomes" id="UP000255335">
    <property type="component" value="Unassembled WGS sequence"/>
</dbReference>
<dbReference type="EMBL" id="UGHZ01000005">
    <property type="protein sequence ID" value="STP13767.1"/>
    <property type="molecule type" value="Genomic_DNA"/>
</dbReference>
<accession>A0A377JWF1</accession>
<dbReference type="EMBL" id="UGHZ01000004">
    <property type="protein sequence ID" value="STP13753.1"/>
    <property type="molecule type" value="Genomic_DNA"/>
</dbReference>
<dbReference type="AlphaFoldDB" id="A0A377JWF1"/>
<dbReference type="Pfam" id="PF07022">
    <property type="entry name" value="Phage_CI_repr"/>
    <property type="match status" value="1"/>
</dbReference>
<evidence type="ECO:0000313" key="3">
    <source>
        <dbReference type="EMBL" id="STP13767.1"/>
    </source>
</evidence>
<dbReference type="Gene3D" id="1.10.260.40">
    <property type="entry name" value="lambda repressor-like DNA-binding domains"/>
    <property type="match status" value="1"/>
</dbReference>
<dbReference type="GO" id="GO:0045892">
    <property type="term" value="P:negative regulation of DNA-templated transcription"/>
    <property type="evidence" value="ECO:0007669"/>
    <property type="project" value="InterPro"/>
</dbReference>
<feature type="domain" description="Bacteriophage CI repressor N-terminal" evidence="1">
    <location>
        <begin position="2"/>
        <end position="46"/>
    </location>
</feature>
<protein>
    <recommendedName>
        <fullName evidence="1">Bacteriophage CI repressor N-terminal domain-containing protein</fullName>
    </recommendedName>
</protein>
<evidence type="ECO:0000313" key="4">
    <source>
        <dbReference type="Proteomes" id="UP000255335"/>
    </source>
</evidence>
<reference evidence="3 4" key="1">
    <citation type="submission" date="2018-06" db="EMBL/GenBank/DDBJ databases">
        <authorList>
            <consortium name="Pathogen Informatics"/>
            <person name="Doyle S."/>
        </authorList>
    </citation>
    <scope>NUCLEOTIDE SEQUENCE [LARGE SCALE GENOMIC DNA]</scope>
    <source>
        <strain evidence="3 4">NCTC12221</strain>
    </source>
</reference>
<proteinExistence type="predicted"/>
<dbReference type="InterPro" id="IPR010982">
    <property type="entry name" value="Lambda_DNA-bd_dom_sf"/>
</dbReference>
<gene>
    <name evidence="2" type="ORF">NCTC12221_01831</name>
    <name evidence="3" type="ORF">NCTC12221_01845</name>
</gene>
<evidence type="ECO:0000313" key="2">
    <source>
        <dbReference type="EMBL" id="STP13753.1"/>
    </source>
</evidence>
<dbReference type="GO" id="GO:0003677">
    <property type="term" value="F:DNA binding"/>
    <property type="evidence" value="ECO:0007669"/>
    <property type="project" value="InterPro"/>
</dbReference>
<organism evidence="3 4">
    <name type="scientific">Helicobacter cinaedi</name>
    <dbReference type="NCBI Taxonomy" id="213"/>
    <lineage>
        <taxon>Bacteria</taxon>
        <taxon>Pseudomonadati</taxon>
        <taxon>Campylobacterota</taxon>
        <taxon>Epsilonproteobacteria</taxon>
        <taxon>Campylobacterales</taxon>
        <taxon>Helicobacteraceae</taxon>
        <taxon>Helicobacter</taxon>
    </lineage>
</organism>
<name>A0A377JWF1_9HELI</name>
<evidence type="ECO:0000259" key="1">
    <source>
        <dbReference type="Pfam" id="PF07022"/>
    </source>
</evidence>